<evidence type="ECO:0000256" key="12">
    <source>
        <dbReference type="RuleBase" id="RU363032"/>
    </source>
</evidence>
<dbReference type="EMBL" id="SOBT01000009">
    <property type="protein sequence ID" value="TDU28785.1"/>
    <property type="molecule type" value="Genomic_DNA"/>
</dbReference>
<dbReference type="Pfam" id="PF12911">
    <property type="entry name" value="OppC_N"/>
    <property type="match status" value="1"/>
</dbReference>
<evidence type="ECO:0000256" key="7">
    <source>
        <dbReference type="ARBA" id="ARBA00022927"/>
    </source>
</evidence>
<dbReference type="GO" id="GO:0055085">
    <property type="term" value="P:transmembrane transport"/>
    <property type="evidence" value="ECO:0007669"/>
    <property type="project" value="InterPro"/>
</dbReference>
<organism evidence="14 15">
    <name type="scientific">Panacagrimonas perspica</name>
    <dbReference type="NCBI Taxonomy" id="381431"/>
    <lineage>
        <taxon>Bacteria</taxon>
        <taxon>Pseudomonadati</taxon>
        <taxon>Pseudomonadota</taxon>
        <taxon>Gammaproteobacteria</taxon>
        <taxon>Nevskiales</taxon>
        <taxon>Nevskiaceae</taxon>
        <taxon>Panacagrimonas</taxon>
    </lineage>
</organism>
<keyword evidence="3" id="KW-1003">Cell membrane</keyword>
<dbReference type="InterPro" id="IPR035906">
    <property type="entry name" value="MetI-like_sf"/>
</dbReference>
<evidence type="ECO:0000256" key="2">
    <source>
        <dbReference type="ARBA" id="ARBA00022448"/>
    </source>
</evidence>
<evidence type="ECO:0000256" key="8">
    <source>
        <dbReference type="ARBA" id="ARBA00022989"/>
    </source>
</evidence>
<dbReference type="PANTHER" id="PTHR43386">
    <property type="entry name" value="OLIGOPEPTIDE TRANSPORT SYSTEM PERMEASE PROTEIN APPC"/>
    <property type="match status" value="1"/>
</dbReference>
<feature type="transmembrane region" description="Helical" evidence="12">
    <location>
        <begin position="161"/>
        <end position="179"/>
    </location>
</feature>
<dbReference type="InterPro" id="IPR025966">
    <property type="entry name" value="OppC_N"/>
</dbReference>
<comment type="caution">
    <text evidence="14">The sequence shown here is derived from an EMBL/GenBank/DDBJ whole genome shotgun (WGS) entry which is preliminary data.</text>
</comment>
<keyword evidence="2 12" id="KW-0813">Transport</keyword>
<evidence type="ECO:0000256" key="11">
    <source>
        <dbReference type="ARBA" id="ARBA00072251"/>
    </source>
</evidence>
<name>A0A4S3K326_9GAMM</name>
<feature type="transmembrane region" description="Helical" evidence="12">
    <location>
        <begin position="99"/>
        <end position="125"/>
    </location>
</feature>
<keyword evidence="5 12" id="KW-0812">Transmembrane</keyword>
<dbReference type="SUPFAM" id="SSF161098">
    <property type="entry name" value="MetI-like"/>
    <property type="match status" value="1"/>
</dbReference>
<dbReference type="InterPro" id="IPR050366">
    <property type="entry name" value="BP-dependent_transpt_permease"/>
</dbReference>
<dbReference type="Proteomes" id="UP000295341">
    <property type="component" value="Unassembled WGS sequence"/>
</dbReference>
<evidence type="ECO:0000256" key="5">
    <source>
        <dbReference type="ARBA" id="ARBA00022692"/>
    </source>
</evidence>
<feature type="transmembrane region" description="Helical" evidence="12">
    <location>
        <begin position="214"/>
        <end position="243"/>
    </location>
</feature>
<dbReference type="InterPro" id="IPR000515">
    <property type="entry name" value="MetI-like"/>
</dbReference>
<evidence type="ECO:0000259" key="13">
    <source>
        <dbReference type="PROSITE" id="PS50928"/>
    </source>
</evidence>
<evidence type="ECO:0000256" key="1">
    <source>
        <dbReference type="ARBA" id="ARBA00004429"/>
    </source>
</evidence>
<evidence type="ECO:0000313" key="15">
    <source>
        <dbReference type="Proteomes" id="UP000295341"/>
    </source>
</evidence>
<dbReference type="GO" id="GO:0015833">
    <property type="term" value="P:peptide transport"/>
    <property type="evidence" value="ECO:0007669"/>
    <property type="project" value="UniProtKB-KW"/>
</dbReference>
<evidence type="ECO:0000256" key="9">
    <source>
        <dbReference type="ARBA" id="ARBA00023136"/>
    </source>
</evidence>
<evidence type="ECO:0000256" key="4">
    <source>
        <dbReference type="ARBA" id="ARBA00022519"/>
    </source>
</evidence>
<dbReference type="OrthoDB" id="9805884at2"/>
<keyword evidence="15" id="KW-1185">Reference proteome</keyword>
<sequence length="298" mass="32601">MNKVETALAVAAAAPVGRSLWADARRRLFANRAALLSIVVLVLMVLLIVLGPMFSPWTYDYIDFDGIWRAPPQTEGMHFFGTDQLGRDLFVRTLVGGRISLMVGIVATLVSLLIGVAYGATAGYFGGRIDGLMMRGVDILYALPFMFLVILLMVVFGRHLVLIFVAIGAINWLDMARIVRGQTLALKNREFVMAARASGVSNGRIIRRHIIPNLLGVVMVYVTLTIPQVILVESFLSFLGLGVQEPATSWGALVNEGARDMDAAPWALIFPATFLAVTLFCFNFIGDGLRDALDPKDR</sequence>
<dbReference type="GO" id="GO:0005886">
    <property type="term" value="C:plasma membrane"/>
    <property type="evidence" value="ECO:0007669"/>
    <property type="project" value="UniProtKB-SubCell"/>
</dbReference>
<feature type="transmembrane region" description="Helical" evidence="12">
    <location>
        <begin position="137"/>
        <end position="155"/>
    </location>
</feature>
<dbReference type="RefSeq" id="WP_133882308.1">
    <property type="nucleotide sequence ID" value="NZ_MWIN01000018.1"/>
</dbReference>
<dbReference type="PROSITE" id="PS50928">
    <property type="entry name" value="ABC_TM1"/>
    <property type="match status" value="1"/>
</dbReference>
<dbReference type="CDD" id="cd06261">
    <property type="entry name" value="TM_PBP2"/>
    <property type="match status" value="1"/>
</dbReference>
<dbReference type="PANTHER" id="PTHR43386:SF2">
    <property type="entry name" value="OLIGOPEPTIDE TRANSPORT SYSTEM PERMEASE PROTEIN OPPC"/>
    <property type="match status" value="1"/>
</dbReference>
<gene>
    <name evidence="14" type="ORF">DFR24_3165</name>
</gene>
<accession>A0A4S3K326</accession>
<evidence type="ECO:0000256" key="3">
    <source>
        <dbReference type="ARBA" id="ARBA00022475"/>
    </source>
</evidence>
<comment type="subcellular location">
    <subcellularLocation>
        <location evidence="1">Cell inner membrane</location>
        <topology evidence="1">Multi-pass membrane protein</topology>
    </subcellularLocation>
    <subcellularLocation>
        <location evidence="12">Cell membrane</location>
        <topology evidence="12">Multi-pass membrane protein</topology>
    </subcellularLocation>
</comment>
<dbReference type="Gene3D" id="1.10.3720.10">
    <property type="entry name" value="MetI-like"/>
    <property type="match status" value="1"/>
</dbReference>
<keyword evidence="4" id="KW-0997">Cell inner membrane</keyword>
<dbReference type="AlphaFoldDB" id="A0A4S3K326"/>
<feature type="transmembrane region" description="Helical" evidence="12">
    <location>
        <begin position="263"/>
        <end position="286"/>
    </location>
</feature>
<keyword evidence="7" id="KW-0653">Protein transport</keyword>
<evidence type="ECO:0000256" key="10">
    <source>
        <dbReference type="ARBA" id="ARBA00024202"/>
    </source>
</evidence>
<keyword evidence="6" id="KW-0571">Peptide transport</keyword>
<feature type="domain" description="ABC transmembrane type-1" evidence="13">
    <location>
        <begin position="97"/>
        <end position="286"/>
    </location>
</feature>
<feature type="transmembrane region" description="Helical" evidence="12">
    <location>
        <begin position="33"/>
        <end position="54"/>
    </location>
</feature>
<reference evidence="14 15" key="1">
    <citation type="submission" date="2019-03" db="EMBL/GenBank/DDBJ databases">
        <title>Genomic Encyclopedia of Type Strains, Phase IV (KMG-IV): sequencing the most valuable type-strain genomes for metagenomic binning, comparative biology and taxonomic classification.</title>
        <authorList>
            <person name="Goeker M."/>
        </authorList>
    </citation>
    <scope>NUCLEOTIDE SEQUENCE [LARGE SCALE GENOMIC DNA]</scope>
    <source>
        <strain evidence="14 15">DSM 26377</strain>
    </source>
</reference>
<dbReference type="Pfam" id="PF00528">
    <property type="entry name" value="BPD_transp_1"/>
    <property type="match status" value="1"/>
</dbReference>
<evidence type="ECO:0000256" key="6">
    <source>
        <dbReference type="ARBA" id="ARBA00022856"/>
    </source>
</evidence>
<evidence type="ECO:0000313" key="14">
    <source>
        <dbReference type="EMBL" id="TDU28785.1"/>
    </source>
</evidence>
<keyword evidence="8 12" id="KW-1133">Transmembrane helix</keyword>
<protein>
    <recommendedName>
        <fullName evidence="11">Oligopeptide transport system permease protein OppC</fullName>
    </recommendedName>
</protein>
<dbReference type="GO" id="GO:0015031">
    <property type="term" value="P:protein transport"/>
    <property type="evidence" value="ECO:0007669"/>
    <property type="project" value="UniProtKB-KW"/>
</dbReference>
<proteinExistence type="inferred from homology"/>
<comment type="similarity">
    <text evidence="10">Belongs to the binding-protein-dependent transport system permease family. OppBC subfamily.</text>
</comment>
<keyword evidence="9 12" id="KW-0472">Membrane</keyword>